<comment type="caution">
    <text evidence="3">The sequence shown here is derived from an EMBL/GenBank/DDBJ whole genome shotgun (WGS) entry which is preliminary data.</text>
</comment>
<protein>
    <submittedName>
        <fullName evidence="3">Uncharacterized protein</fullName>
    </submittedName>
</protein>
<feature type="compositionally biased region" description="Polar residues" evidence="1">
    <location>
        <begin position="7"/>
        <end position="31"/>
    </location>
</feature>
<feature type="transmembrane region" description="Helical" evidence="2">
    <location>
        <begin position="106"/>
        <end position="126"/>
    </location>
</feature>
<keyword evidence="2" id="KW-0472">Membrane</keyword>
<keyword evidence="2" id="KW-0812">Transmembrane</keyword>
<name>A0A5C7H4V2_9ROSI</name>
<evidence type="ECO:0000256" key="2">
    <source>
        <dbReference type="SAM" id="Phobius"/>
    </source>
</evidence>
<proteinExistence type="predicted"/>
<dbReference type="OrthoDB" id="687840at2759"/>
<sequence>MPVLSSPPISTPATATNKNSQLGPSLNNQGLQSPVVYQQQQGLMNNYPQQSINQNQPLSGFTQPLSSLNPPFFGVNNQPFGGVGNQQGLVDNNTPFDRGASQEKRLITGFAALISLITSIVTLGFVV</sequence>
<reference evidence="4" key="1">
    <citation type="journal article" date="2019" name="Gigascience">
        <title>De novo genome assembly of the endangered Acer yangbiense, a plant species with extremely small populations endemic to Yunnan Province, China.</title>
        <authorList>
            <person name="Yang J."/>
            <person name="Wariss H.M."/>
            <person name="Tao L."/>
            <person name="Zhang R."/>
            <person name="Yun Q."/>
            <person name="Hollingsworth P."/>
            <person name="Dao Z."/>
            <person name="Luo G."/>
            <person name="Guo H."/>
            <person name="Ma Y."/>
            <person name="Sun W."/>
        </authorList>
    </citation>
    <scope>NUCLEOTIDE SEQUENCE [LARGE SCALE GENOMIC DNA]</scope>
    <source>
        <strain evidence="4">cv. Malutang</strain>
    </source>
</reference>
<keyword evidence="2" id="KW-1133">Transmembrane helix</keyword>
<dbReference type="AlphaFoldDB" id="A0A5C7H4V2"/>
<keyword evidence="4" id="KW-1185">Reference proteome</keyword>
<dbReference type="EMBL" id="VAHF01000010">
    <property type="protein sequence ID" value="TXG52053.1"/>
    <property type="molecule type" value="Genomic_DNA"/>
</dbReference>
<organism evidence="3 4">
    <name type="scientific">Acer yangbiense</name>
    <dbReference type="NCBI Taxonomy" id="1000413"/>
    <lineage>
        <taxon>Eukaryota</taxon>
        <taxon>Viridiplantae</taxon>
        <taxon>Streptophyta</taxon>
        <taxon>Embryophyta</taxon>
        <taxon>Tracheophyta</taxon>
        <taxon>Spermatophyta</taxon>
        <taxon>Magnoliopsida</taxon>
        <taxon>eudicotyledons</taxon>
        <taxon>Gunneridae</taxon>
        <taxon>Pentapetalae</taxon>
        <taxon>rosids</taxon>
        <taxon>malvids</taxon>
        <taxon>Sapindales</taxon>
        <taxon>Sapindaceae</taxon>
        <taxon>Hippocastanoideae</taxon>
        <taxon>Acereae</taxon>
        <taxon>Acer</taxon>
    </lineage>
</organism>
<accession>A0A5C7H4V2</accession>
<dbReference type="Proteomes" id="UP000323000">
    <property type="component" value="Chromosome 10"/>
</dbReference>
<evidence type="ECO:0000313" key="3">
    <source>
        <dbReference type="EMBL" id="TXG52053.1"/>
    </source>
</evidence>
<evidence type="ECO:0000313" key="4">
    <source>
        <dbReference type="Proteomes" id="UP000323000"/>
    </source>
</evidence>
<feature type="region of interest" description="Disordered" evidence="1">
    <location>
        <begin position="1"/>
        <end position="31"/>
    </location>
</feature>
<gene>
    <name evidence="3" type="ORF">EZV62_021222</name>
</gene>
<evidence type="ECO:0000256" key="1">
    <source>
        <dbReference type="SAM" id="MobiDB-lite"/>
    </source>
</evidence>